<dbReference type="FunFam" id="3.90.105.20:FF:000003">
    <property type="entry name" value="Ribosome assembly factor mrt4"/>
    <property type="match status" value="1"/>
</dbReference>
<evidence type="ECO:0000256" key="1">
    <source>
        <dbReference type="ARBA" id="ARBA00004046"/>
    </source>
</evidence>
<evidence type="ECO:0000313" key="9">
    <source>
        <dbReference type="EMBL" id="SSX33681.1"/>
    </source>
</evidence>
<dbReference type="PANTHER" id="PTHR45841">
    <property type="entry name" value="MRNA TURNOVER PROTEIN 4 MRTO4"/>
    <property type="match status" value="1"/>
</dbReference>
<dbReference type="CDD" id="cd05796">
    <property type="entry name" value="Ribosomal_P0_like"/>
    <property type="match status" value="1"/>
</dbReference>
<dbReference type="InterPro" id="IPR033867">
    <property type="entry name" value="Mrt4"/>
</dbReference>
<keyword evidence="6" id="KW-0690">Ribosome biogenesis</keyword>
<keyword evidence="4 6" id="KW-0963">Cytoplasm</keyword>
<evidence type="ECO:0000256" key="2">
    <source>
        <dbReference type="ARBA" id="ARBA00008889"/>
    </source>
</evidence>
<feature type="region of interest" description="Disordered" evidence="7">
    <location>
        <begin position="228"/>
        <end position="278"/>
    </location>
</feature>
<dbReference type="InterPro" id="IPR043141">
    <property type="entry name" value="Ribosomal_uL10-like_sf"/>
</dbReference>
<dbReference type="PANTHER" id="PTHR45841:SF1">
    <property type="entry name" value="MRNA TURNOVER PROTEIN 4 HOMOLOG"/>
    <property type="match status" value="1"/>
</dbReference>
<protein>
    <recommendedName>
        <fullName evidence="6">Ribosome assembly factor mrt4</fullName>
    </recommendedName>
</protein>
<evidence type="ECO:0000256" key="6">
    <source>
        <dbReference type="RuleBase" id="RU364039"/>
    </source>
</evidence>
<evidence type="ECO:0000256" key="4">
    <source>
        <dbReference type="ARBA" id="ARBA00022490"/>
    </source>
</evidence>
<dbReference type="SUPFAM" id="SSF160369">
    <property type="entry name" value="Ribosomal protein L10-like"/>
    <property type="match status" value="1"/>
</dbReference>
<comment type="function">
    <text evidence="1 6">Component of the ribosome assembly machinery. Nuclear paralog of the ribosomal protein P0, it binds pre-60S subunits at an early stage of assembly in the nucleolus, and is replaced by P0 in cytoplasmic pre-60S subunits and mature 80S ribosomes.</text>
</comment>
<name>A0A336MVX9_CULSO</name>
<dbReference type="GO" id="GO:0003723">
    <property type="term" value="F:RNA binding"/>
    <property type="evidence" value="ECO:0007669"/>
    <property type="project" value="TreeGrafter"/>
</dbReference>
<dbReference type="InterPro" id="IPR051742">
    <property type="entry name" value="Ribosome_Assembly_uL10"/>
</dbReference>
<reference evidence="9" key="1">
    <citation type="submission" date="2018-07" db="EMBL/GenBank/DDBJ databases">
        <authorList>
            <person name="Quirk P.G."/>
            <person name="Krulwich T.A."/>
        </authorList>
    </citation>
    <scope>NUCLEOTIDE SEQUENCE</scope>
</reference>
<sequence>MPRSKRDKKISLTKTDKKGVGMKQHIIEDIQSCCNKYDNIFLFSVENMRNSKLKEVRTEWKDSRFFFGKNRVMQVGLKNFVSTEDASTIKTLNELTDRLTGQCGLLFTNRNRMEVLEWFDNYSEVDFARSGFIATETVVLPQGPLPEFSHAMEPHLRTALGMPTKLEKGIVTLYKEMLVCKEGQILTPEQAKILKLIGKAMAEFRLNIECCWTKEKGFEVIKETTVTKKASKVKAPKKKKEKKKNAKKAESMESVVESDDGEEEQMDQDEEMDQDDSD</sequence>
<dbReference type="EMBL" id="UFQT01002555">
    <property type="protein sequence ID" value="SSX33681.1"/>
    <property type="molecule type" value="Genomic_DNA"/>
</dbReference>
<dbReference type="GO" id="GO:0006364">
    <property type="term" value="P:rRNA processing"/>
    <property type="evidence" value="ECO:0007669"/>
    <property type="project" value="TreeGrafter"/>
</dbReference>
<comment type="similarity">
    <text evidence="2 6">Belongs to the universal ribosomal protein uL10 family.</text>
</comment>
<dbReference type="AlphaFoldDB" id="A0A336MVX9"/>
<dbReference type="Pfam" id="PF17777">
    <property type="entry name" value="RL10P_insert"/>
    <property type="match status" value="1"/>
</dbReference>
<dbReference type="GO" id="GO:0030687">
    <property type="term" value="C:preribosome, large subunit precursor"/>
    <property type="evidence" value="ECO:0007669"/>
    <property type="project" value="TreeGrafter"/>
</dbReference>
<accession>A0A336MVX9</accession>
<evidence type="ECO:0000256" key="5">
    <source>
        <dbReference type="ARBA" id="ARBA00023242"/>
    </source>
</evidence>
<dbReference type="InterPro" id="IPR040637">
    <property type="entry name" value="Ribosomal_uL10-like_insert"/>
</dbReference>
<dbReference type="GO" id="GO:0005737">
    <property type="term" value="C:cytoplasm"/>
    <property type="evidence" value="ECO:0007669"/>
    <property type="project" value="UniProtKB-SubCell"/>
</dbReference>
<dbReference type="GO" id="GO:0000027">
    <property type="term" value="P:ribosomal large subunit assembly"/>
    <property type="evidence" value="ECO:0007669"/>
    <property type="project" value="InterPro"/>
</dbReference>
<dbReference type="Pfam" id="PF00466">
    <property type="entry name" value="Ribosomal_L10"/>
    <property type="match status" value="1"/>
</dbReference>
<comment type="subunit">
    <text evidence="3 6">Associates with the pre-60S ribosomal particle.</text>
</comment>
<dbReference type="FunFam" id="3.30.70.1730:FF:000005">
    <property type="entry name" value="Ribosome assembly factor mrt4"/>
    <property type="match status" value="1"/>
</dbReference>
<proteinExistence type="inferred from homology"/>
<dbReference type="Gene3D" id="3.30.70.1730">
    <property type="match status" value="1"/>
</dbReference>
<dbReference type="GO" id="GO:0005730">
    <property type="term" value="C:nucleolus"/>
    <property type="evidence" value="ECO:0007669"/>
    <property type="project" value="UniProtKB-SubCell"/>
</dbReference>
<comment type="subcellular location">
    <subcellularLocation>
        <location evidence="6">Cytoplasm</location>
    </subcellularLocation>
    <subcellularLocation>
        <location evidence="6">Nucleus</location>
        <location evidence="6">Nucleolus</location>
    </subcellularLocation>
</comment>
<dbReference type="InterPro" id="IPR043164">
    <property type="entry name" value="Ribosomal_uL10-like_insert_sf"/>
</dbReference>
<feature type="compositionally biased region" description="Acidic residues" evidence="7">
    <location>
        <begin position="256"/>
        <end position="278"/>
    </location>
</feature>
<feature type="domain" description="Large ribosomal subunit protein uL10-like insertion" evidence="8">
    <location>
        <begin position="128"/>
        <end position="198"/>
    </location>
</feature>
<organism evidence="9">
    <name type="scientific">Culicoides sonorensis</name>
    <name type="common">Biting midge</name>
    <dbReference type="NCBI Taxonomy" id="179676"/>
    <lineage>
        <taxon>Eukaryota</taxon>
        <taxon>Metazoa</taxon>
        <taxon>Ecdysozoa</taxon>
        <taxon>Arthropoda</taxon>
        <taxon>Hexapoda</taxon>
        <taxon>Insecta</taxon>
        <taxon>Pterygota</taxon>
        <taxon>Neoptera</taxon>
        <taxon>Endopterygota</taxon>
        <taxon>Diptera</taxon>
        <taxon>Nematocera</taxon>
        <taxon>Chironomoidea</taxon>
        <taxon>Ceratopogonidae</taxon>
        <taxon>Ceratopogoninae</taxon>
        <taxon>Culicoides</taxon>
        <taxon>Monoculicoides</taxon>
    </lineage>
</organism>
<dbReference type="OMA" id="LEWAENY"/>
<evidence type="ECO:0000256" key="7">
    <source>
        <dbReference type="SAM" id="MobiDB-lite"/>
    </source>
</evidence>
<dbReference type="Gene3D" id="3.90.105.20">
    <property type="match status" value="1"/>
</dbReference>
<feature type="compositionally biased region" description="Basic residues" evidence="7">
    <location>
        <begin position="229"/>
        <end position="246"/>
    </location>
</feature>
<keyword evidence="5 6" id="KW-0539">Nucleus</keyword>
<evidence type="ECO:0000259" key="8">
    <source>
        <dbReference type="Pfam" id="PF17777"/>
    </source>
</evidence>
<dbReference type="GO" id="GO:0000956">
    <property type="term" value="P:nuclear-transcribed mRNA catabolic process"/>
    <property type="evidence" value="ECO:0007669"/>
    <property type="project" value="TreeGrafter"/>
</dbReference>
<gene>
    <name evidence="9" type="primary">CSON006779</name>
</gene>
<evidence type="ECO:0000256" key="3">
    <source>
        <dbReference type="ARBA" id="ARBA00011117"/>
    </source>
</evidence>
<dbReference type="InterPro" id="IPR001790">
    <property type="entry name" value="Ribosomal_uL10"/>
</dbReference>
<dbReference type="VEuPathDB" id="VectorBase:CSON006779"/>